<evidence type="ECO:0000313" key="2">
    <source>
        <dbReference type="EMBL" id="QHT74737.1"/>
    </source>
</evidence>
<accession>A0A6C0H2V6</accession>
<sequence>MTIRTNIKDVFDYLGRIGFDIKLGESCCSGPLASHEYCSQNGWIRATTESDYKMMEDINEEGSAEVTWEFGPEEKIASMASSIVSAFTKKGYIVEWNKRMRGKITAIIEIDDLPTSFLNKWIGTNPEEEEDEEYFIEERVDPDVDVVFNKEDEDAPIFSSDENDSDEDDTDEDNKSEPIIDPSEDESDDESEDESDDETMCPKGCMCVNCKEESDE</sequence>
<feature type="compositionally biased region" description="Acidic residues" evidence="1">
    <location>
        <begin position="151"/>
        <end position="172"/>
    </location>
</feature>
<dbReference type="AlphaFoldDB" id="A0A6C0H2V6"/>
<evidence type="ECO:0000256" key="1">
    <source>
        <dbReference type="SAM" id="MobiDB-lite"/>
    </source>
</evidence>
<proteinExistence type="predicted"/>
<feature type="compositionally biased region" description="Acidic residues" evidence="1">
    <location>
        <begin position="182"/>
        <end position="199"/>
    </location>
</feature>
<protein>
    <submittedName>
        <fullName evidence="2">Uncharacterized protein</fullName>
    </submittedName>
</protein>
<name>A0A6C0H2V6_9ZZZZ</name>
<reference evidence="2" key="1">
    <citation type="journal article" date="2020" name="Nature">
        <title>Giant virus diversity and host interactions through global metagenomics.</title>
        <authorList>
            <person name="Schulz F."/>
            <person name="Roux S."/>
            <person name="Paez-Espino D."/>
            <person name="Jungbluth S."/>
            <person name="Walsh D.A."/>
            <person name="Denef V.J."/>
            <person name="McMahon K.D."/>
            <person name="Konstantinidis K.T."/>
            <person name="Eloe-Fadrosh E.A."/>
            <person name="Kyrpides N.C."/>
            <person name="Woyke T."/>
        </authorList>
    </citation>
    <scope>NUCLEOTIDE SEQUENCE</scope>
    <source>
        <strain evidence="2">GVMAG-M-3300023179-62</strain>
    </source>
</reference>
<organism evidence="2">
    <name type="scientific">viral metagenome</name>
    <dbReference type="NCBI Taxonomy" id="1070528"/>
    <lineage>
        <taxon>unclassified sequences</taxon>
        <taxon>metagenomes</taxon>
        <taxon>organismal metagenomes</taxon>
    </lineage>
</organism>
<feature type="region of interest" description="Disordered" evidence="1">
    <location>
        <begin position="151"/>
        <end position="216"/>
    </location>
</feature>
<dbReference type="EMBL" id="MN739858">
    <property type="protein sequence ID" value="QHT74737.1"/>
    <property type="molecule type" value="Genomic_DNA"/>
</dbReference>